<evidence type="ECO:0000256" key="3">
    <source>
        <dbReference type="ARBA" id="ARBA00022793"/>
    </source>
</evidence>
<evidence type="ECO:0000256" key="5">
    <source>
        <dbReference type="ARBA" id="ARBA00023136"/>
    </source>
</evidence>
<evidence type="ECO:0000256" key="6">
    <source>
        <dbReference type="ARBA" id="ARBA00023145"/>
    </source>
</evidence>
<dbReference type="Proteomes" id="UP000199197">
    <property type="component" value="Unassembled WGS sequence"/>
</dbReference>
<feature type="site" description="Cleavage (non-hydrolytic); by autocatalysis" evidence="11">
    <location>
        <begin position="189"/>
        <end position="190"/>
    </location>
</feature>
<dbReference type="NCBIfam" id="NF003685">
    <property type="entry name" value="PRK05305.2-5"/>
    <property type="match status" value="1"/>
</dbReference>
<comment type="similarity">
    <text evidence="11">Belongs to the phosphatidylserine decarboxylase family. PSD-A subfamily.</text>
</comment>
<keyword evidence="4 11" id="KW-0443">Lipid metabolism</keyword>
<evidence type="ECO:0000256" key="9">
    <source>
        <dbReference type="ARBA" id="ARBA00023264"/>
    </source>
</evidence>
<dbReference type="GO" id="GO:0004609">
    <property type="term" value="F:phosphatidylserine decarboxylase activity"/>
    <property type="evidence" value="ECO:0007669"/>
    <property type="project" value="UniProtKB-UniRule"/>
</dbReference>
<feature type="modified residue" description="Pyruvic acid (Ser); by autocatalysis" evidence="11">
    <location>
        <position position="190"/>
    </location>
</feature>
<dbReference type="PANTHER" id="PTHR35809">
    <property type="entry name" value="ARCHAETIDYLSERINE DECARBOXYLASE PROENZYME-RELATED"/>
    <property type="match status" value="1"/>
</dbReference>
<dbReference type="NCBIfam" id="NF003678">
    <property type="entry name" value="PRK05305.1-2"/>
    <property type="match status" value="1"/>
</dbReference>
<dbReference type="EMBL" id="CZVW01000003">
    <property type="protein sequence ID" value="CUS98011.1"/>
    <property type="molecule type" value="Genomic_DNA"/>
</dbReference>
<dbReference type="GO" id="GO:0005886">
    <property type="term" value="C:plasma membrane"/>
    <property type="evidence" value="ECO:0007669"/>
    <property type="project" value="UniProtKB-SubCell"/>
</dbReference>
<keyword evidence="9 11" id="KW-1208">Phospholipid metabolism</keyword>
<feature type="transmembrane region" description="Helical" evidence="12">
    <location>
        <begin position="12"/>
        <end position="31"/>
    </location>
</feature>
<feature type="transmembrane region" description="Helical" evidence="12">
    <location>
        <begin position="37"/>
        <end position="56"/>
    </location>
</feature>
<feature type="chain" id="PRO_5023483459" description="Phosphatidylserine decarboxylase beta chain" evidence="11">
    <location>
        <begin position="1"/>
        <end position="189"/>
    </location>
</feature>
<dbReference type="EC" id="4.1.1.65" evidence="11"/>
<keyword evidence="14" id="KW-1185">Reference proteome</keyword>
<comment type="catalytic activity">
    <reaction evidence="11">
        <text>a 1,2-diacyl-sn-glycero-3-phospho-L-serine + H(+) = a 1,2-diacyl-sn-glycero-3-phosphoethanolamine + CO2</text>
        <dbReference type="Rhea" id="RHEA:20828"/>
        <dbReference type="ChEBI" id="CHEBI:15378"/>
        <dbReference type="ChEBI" id="CHEBI:16526"/>
        <dbReference type="ChEBI" id="CHEBI:57262"/>
        <dbReference type="ChEBI" id="CHEBI:64612"/>
        <dbReference type="EC" id="4.1.1.65"/>
    </reaction>
</comment>
<keyword evidence="3 11" id="KW-0210">Decarboxylase</keyword>
<evidence type="ECO:0000256" key="11">
    <source>
        <dbReference type="HAMAP-Rule" id="MF_00664"/>
    </source>
</evidence>
<dbReference type="InterPro" id="IPR033175">
    <property type="entry name" value="PSD-A"/>
</dbReference>
<comment type="subcellular location">
    <subcellularLocation>
        <location evidence="11">Cell membrane</location>
        <topology evidence="11">Peripheral membrane protein</topology>
    </subcellularLocation>
</comment>
<keyword evidence="1 11" id="KW-1003">Cell membrane</keyword>
<evidence type="ECO:0000256" key="2">
    <source>
        <dbReference type="ARBA" id="ARBA00022516"/>
    </source>
</evidence>
<name>A0A0N7MW94_9BACT</name>
<comment type="function">
    <text evidence="11">Catalyzes the formation of phosphatidylethanolamine (PtdEtn) from phosphatidylserine (PtdSer).</text>
</comment>
<sequence>MGNVRLIAKYGVSTVIWITGVSLVLIILSFFIKPVFIKAPIVFLLVLLIAFTLFFFRDPERITPEGDDLIISPADGKVFLIREFFENEFIFDNAVQVSIFMSPLNVHVNRIPIGGEVKFLKYVPGKYIVAFDEKSSENNERKIIGIETKDGLKIMVKQIAGFIARRIVCDVEKGDKVKTGQRYGMIKFGSRVDVIMPKDKVDLLVSEGQKVKAGETIIAKIKR</sequence>
<comment type="PTM">
    <text evidence="11">Is synthesized initially as an inactive proenzyme. Formation of the active enzyme involves a self-maturation process in which the active site pyruvoyl group is generated from an internal serine residue via an autocatalytic post-translational modification. Two non-identical subunits are generated from the proenzyme in this reaction, and the pyruvate is formed at the N-terminus of the alpha chain, which is derived from the carboxyl end of the proenzyme. The post-translation cleavage follows an unusual pathway, termed non-hydrolytic serinolysis, in which the side chain hydroxyl group of the serine supplies its oxygen atom to form the C-terminus of the beta chain, while the remainder of the serine residue undergoes an oxidative deamination to produce ammonia and the pyruvoyl prosthetic group on the alpha chain.</text>
</comment>
<proteinExistence type="inferred from homology"/>
<evidence type="ECO:0000256" key="4">
    <source>
        <dbReference type="ARBA" id="ARBA00023098"/>
    </source>
</evidence>
<keyword evidence="8 11" id="KW-0456">Lyase</keyword>
<reference evidence="14" key="1">
    <citation type="submission" date="2015-11" db="EMBL/GenBank/DDBJ databases">
        <authorList>
            <person name="Varghese N."/>
        </authorList>
    </citation>
    <scope>NUCLEOTIDE SEQUENCE [LARGE SCALE GENOMIC DNA]</scope>
    <source>
        <strain evidence="14">JGI-23</strain>
    </source>
</reference>
<dbReference type="GO" id="GO:0006646">
    <property type="term" value="P:phosphatidylethanolamine biosynthetic process"/>
    <property type="evidence" value="ECO:0007669"/>
    <property type="project" value="UniProtKB-UniRule"/>
</dbReference>
<keyword evidence="5 11" id="KW-0472">Membrane</keyword>
<evidence type="ECO:0000256" key="7">
    <source>
        <dbReference type="ARBA" id="ARBA00023209"/>
    </source>
</evidence>
<feature type="active site" description="Schiff-base intermediate with substrate; via pyruvic acid" evidence="11">
    <location>
        <position position="190"/>
    </location>
</feature>
<accession>A0A0N7MW94</accession>
<feature type="chain" id="PRO_5023483460" description="Phosphatidylserine decarboxylase alpha chain" evidence="11">
    <location>
        <begin position="190"/>
        <end position="223"/>
    </location>
</feature>
<comment type="subunit">
    <text evidence="11">Heterodimer of a large membrane-associated beta subunit and a small pyruvoyl-containing alpha subunit.</text>
</comment>
<dbReference type="Pfam" id="PF02666">
    <property type="entry name" value="PS_Dcarbxylase"/>
    <property type="match status" value="1"/>
</dbReference>
<keyword evidence="2 11" id="KW-0444">Lipid biosynthesis</keyword>
<keyword evidence="10 11" id="KW-0670">Pyruvate</keyword>
<comment type="pathway">
    <text evidence="11">Phospholipid metabolism; phosphatidylethanolamine biosynthesis; phosphatidylethanolamine from CDP-diacylglycerol: step 2/2.</text>
</comment>
<keyword evidence="12" id="KW-1133">Transmembrane helix</keyword>
<evidence type="ECO:0000256" key="10">
    <source>
        <dbReference type="ARBA" id="ARBA00023317"/>
    </source>
</evidence>
<organism evidence="13 14">
    <name type="scientific">Candidatus Chryseopegocella kryptomonas</name>
    <dbReference type="NCBI Taxonomy" id="1633643"/>
    <lineage>
        <taxon>Bacteria</taxon>
        <taxon>Pseudomonadati</taxon>
        <taxon>Candidatus Kryptoniota</taxon>
        <taxon>Candidatus Chryseopegocella</taxon>
    </lineage>
</organism>
<evidence type="ECO:0000313" key="13">
    <source>
        <dbReference type="EMBL" id="CUS98011.1"/>
    </source>
</evidence>
<evidence type="ECO:0000256" key="12">
    <source>
        <dbReference type="SAM" id="Phobius"/>
    </source>
</evidence>
<dbReference type="RefSeq" id="WP_234697224.1">
    <property type="nucleotide sequence ID" value="NZ_CZVW01000003.1"/>
</dbReference>
<dbReference type="HAMAP" id="MF_00664">
    <property type="entry name" value="PS_decarb_PSD_A"/>
    <property type="match status" value="1"/>
</dbReference>
<protein>
    <recommendedName>
        <fullName evidence="11">Phosphatidylserine decarboxylase proenzyme</fullName>
        <ecNumber evidence="11">4.1.1.65</ecNumber>
    </recommendedName>
    <component>
        <recommendedName>
            <fullName evidence="11">Phosphatidylserine decarboxylase alpha chain</fullName>
        </recommendedName>
    </component>
    <component>
        <recommendedName>
            <fullName evidence="11">Phosphatidylserine decarboxylase beta chain</fullName>
        </recommendedName>
    </component>
</protein>
<evidence type="ECO:0000256" key="8">
    <source>
        <dbReference type="ARBA" id="ARBA00023239"/>
    </source>
</evidence>
<evidence type="ECO:0000313" key="14">
    <source>
        <dbReference type="Proteomes" id="UP000199197"/>
    </source>
</evidence>
<dbReference type="AlphaFoldDB" id="A0A0N7MW94"/>
<keyword evidence="12" id="KW-0812">Transmembrane</keyword>
<comment type="cofactor">
    <cofactor evidence="11">
        <name>pyruvate</name>
        <dbReference type="ChEBI" id="CHEBI:15361"/>
    </cofactor>
    <text evidence="11">Binds 1 pyruvoyl group covalently per subunit.</text>
</comment>
<dbReference type="UniPathway" id="UPA00558">
    <property type="reaction ID" value="UER00616"/>
</dbReference>
<dbReference type="PANTHER" id="PTHR35809:SF1">
    <property type="entry name" value="ARCHAETIDYLSERINE DECARBOXYLASE PROENZYME-RELATED"/>
    <property type="match status" value="1"/>
</dbReference>
<gene>
    <name evidence="11" type="primary">psd</name>
    <name evidence="13" type="ORF">JGI23_00410</name>
</gene>
<dbReference type="InterPro" id="IPR003817">
    <property type="entry name" value="PS_Dcarbxylase"/>
</dbReference>
<evidence type="ECO:0000256" key="1">
    <source>
        <dbReference type="ARBA" id="ARBA00022475"/>
    </source>
</evidence>
<keyword evidence="7 11" id="KW-0594">Phospholipid biosynthesis</keyword>
<keyword evidence="6 11" id="KW-0865">Zymogen</keyword>